<evidence type="ECO:0000256" key="2">
    <source>
        <dbReference type="ARBA" id="ARBA00008122"/>
    </source>
</evidence>
<dbReference type="PROSITE" id="PS51667">
    <property type="entry name" value="WRC"/>
    <property type="match status" value="1"/>
</dbReference>
<evidence type="ECO:0000256" key="3">
    <source>
        <dbReference type="ARBA" id="ARBA00023242"/>
    </source>
</evidence>
<dbReference type="SMART" id="SM00951">
    <property type="entry name" value="QLQ"/>
    <property type="match status" value="1"/>
</dbReference>
<dbReference type="PANTHER" id="PTHR31602:SF105">
    <property type="entry name" value="GROWTH-REGULATING FACTOR"/>
    <property type="match status" value="1"/>
</dbReference>
<dbReference type="GO" id="GO:0006355">
    <property type="term" value="P:regulation of DNA-templated transcription"/>
    <property type="evidence" value="ECO:0007669"/>
    <property type="project" value="InterPro"/>
</dbReference>
<keyword evidence="10" id="KW-1185">Reference proteome</keyword>
<feature type="domain" description="QLQ" evidence="7">
    <location>
        <begin position="18"/>
        <end position="53"/>
    </location>
</feature>
<evidence type="ECO:0000313" key="9">
    <source>
        <dbReference type="EMBL" id="KAF9689580.1"/>
    </source>
</evidence>
<dbReference type="GO" id="GO:0006351">
    <property type="term" value="P:DNA-templated transcription"/>
    <property type="evidence" value="ECO:0007669"/>
    <property type="project" value="UniProtKB-UniRule"/>
</dbReference>
<evidence type="ECO:0000256" key="5">
    <source>
        <dbReference type="RuleBase" id="RU367127"/>
    </source>
</evidence>
<dbReference type="GO" id="GO:0005524">
    <property type="term" value="F:ATP binding"/>
    <property type="evidence" value="ECO:0007669"/>
    <property type="project" value="UniProtKB-UniRule"/>
</dbReference>
<dbReference type="AlphaFoldDB" id="A0A835TJY8"/>
<dbReference type="PROSITE" id="PS51666">
    <property type="entry name" value="QLQ"/>
    <property type="match status" value="1"/>
</dbReference>
<dbReference type="Pfam" id="PF08880">
    <property type="entry name" value="QLQ"/>
    <property type="match status" value="1"/>
</dbReference>
<organism evidence="9 10">
    <name type="scientific">Salix dunnii</name>
    <dbReference type="NCBI Taxonomy" id="1413687"/>
    <lineage>
        <taxon>Eukaryota</taxon>
        <taxon>Viridiplantae</taxon>
        <taxon>Streptophyta</taxon>
        <taxon>Embryophyta</taxon>
        <taxon>Tracheophyta</taxon>
        <taxon>Spermatophyta</taxon>
        <taxon>Magnoliopsida</taxon>
        <taxon>eudicotyledons</taxon>
        <taxon>Gunneridae</taxon>
        <taxon>Pentapetalae</taxon>
        <taxon>rosids</taxon>
        <taxon>fabids</taxon>
        <taxon>Malpighiales</taxon>
        <taxon>Salicaceae</taxon>
        <taxon>Saliceae</taxon>
        <taxon>Salix</taxon>
    </lineage>
</organism>
<dbReference type="InterPro" id="IPR014977">
    <property type="entry name" value="WRC_dom"/>
</dbReference>
<comment type="caution">
    <text evidence="9">The sequence shown here is derived from an EMBL/GenBank/DDBJ whole genome shotgun (WGS) entry which is preliminary data.</text>
</comment>
<keyword evidence="3 4" id="KW-0539">Nucleus</keyword>
<feature type="short sequence motif" description="Bipartite nuclear localization signal" evidence="4">
    <location>
        <begin position="84"/>
        <end position="94"/>
    </location>
</feature>
<evidence type="ECO:0000313" key="10">
    <source>
        <dbReference type="Proteomes" id="UP000657918"/>
    </source>
</evidence>
<protein>
    <recommendedName>
        <fullName evidence="5">Growth-regulating factor</fullName>
    </recommendedName>
</protein>
<dbReference type="Proteomes" id="UP000657918">
    <property type="component" value="Unassembled WGS sequence"/>
</dbReference>
<name>A0A835TJY8_9ROSI</name>
<evidence type="ECO:0000259" key="7">
    <source>
        <dbReference type="PROSITE" id="PS51666"/>
    </source>
</evidence>
<gene>
    <name evidence="9" type="ORF">SADUNF_Sadunf01G0106900</name>
</gene>
<evidence type="ECO:0000259" key="8">
    <source>
        <dbReference type="PROSITE" id="PS51667"/>
    </source>
</evidence>
<feature type="compositionally biased region" description="Polar residues" evidence="6">
    <location>
        <begin position="122"/>
        <end position="134"/>
    </location>
</feature>
<sequence>MSNSSVTVAAVGPRAQPVFTAAQWHELEHQALIFKYLKAGLPVPPYLLLPIRKSFQLLPPGYLQPSNSSYCSYFGKKIDSEPGRCRRTDGKKWRCSKDAHPDSKYCERHMNRSRNRSRKPVESQTASQSMSTVASEIVTGNSSRAYTTMPSPTIDNSGALGFGSNMSRWQMESMPYGVNSKDYRSLHGLKLVADEKNFLSEALGNTRSFGMNSNVDSTWHLTSEVQANPVPESRNEALLQNYPQLQTLQDFEPLTVDDAASKQQQQQYLFGREFSSSGSTRQENQSLQPLFDEWPKCRDMDSYFTAQRSNKSSSGVQLSMAIPMAPNSAARNYHSPNGSSLTIPTFAATIAYISAFSLTKENLSRIWAWLWTGFNCYEKIYIGIEGESKGKKQMTIDLTPFRDKGIEDLFQAVTRQSHWVDDNEALDKVRHPFELF</sequence>
<accession>A0A835TJY8</accession>
<evidence type="ECO:0000256" key="1">
    <source>
        <dbReference type="ARBA" id="ARBA00004123"/>
    </source>
</evidence>
<keyword evidence="5" id="KW-0804">Transcription</keyword>
<dbReference type="InterPro" id="IPR031137">
    <property type="entry name" value="GRF"/>
</dbReference>
<comment type="function">
    <text evidence="5">Transcription activator.</text>
</comment>
<evidence type="ECO:0000256" key="6">
    <source>
        <dbReference type="SAM" id="MobiDB-lite"/>
    </source>
</evidence>
<comment type="domain">
    <text evidence="5">The QLQ domain and WRC domain may be involved in protein-protein interaction and DNA-binding, respectively.</text>
</comment>
<feature type="domain" description="WRC" evidence="8">
    <location>
        <begin position="79"/>
        <end position="123"/>
    </location>
</feature>
<keyword evidence="5" id="KW-0010">Activator</keyword>
<comment type="subcellular location">
    <subcellularLocation>
        <location evidence="1 4 5">Nucleus</location>
    </subcellularLocation>
</comment>
<dbReference type="PANTHER" id="PTHR31602">
    <property type="entry name" value="GROWTH-REGULATING FACTOR 5"/>
    <property type="match status" value="1"/>
</dbReference>
<keyword evidence="5" id="KW-0805">Transcription regulation</keyword>
<proteinExistence type="inferred from homology"/>
<feature type="short sequence motif" description="Bipartite nuclear localization signal" evidence="4">
    <location>
        <begin position="112"/>
        <end position="119"/>
    </location>
</feature>
<dbReference type="GO" id="GO:0005634">
    <property type="term" value="C:nucleus"/>
    <property type="evidence" value="ECO:0007669"/>
    <property type="project" value="UniProtKB-SubCell"/>
</dbReference>
<dbReference type="OrthoDB" id="1927209at2759"/>
<evidence type="ECO:0000256" key="4">
    <source>
        <dbReference type="PROSITE-ProRule" id="PRU01002"/>
    </source>
</evidence>
<reference evidence="9 10" key="1">
    <citation type="submission" date="2020-10" db="EMBL/GenBank/DDBJ databases">
        <title>Plant Genome Project.</title>
        <authorList>
            <person name="Zhang R.-G."/>
        </authorList>
    </citation>
    <scope>NUCLEOTIDE SEQUENCE [LARGE SCALE GENOMIC DNA]</scope>
    <source>
        <strain evidence="9">FAFU-HL-1</strain>
        <tissue evidence="9">Leaf</tissue>
    </source>
</reference>
<dbReference type="EMBL" id="JADGMS010000001">
    <property type="protein sequence ID" value="KAF9689580.1"/>
    <property type="molecule type" value="Genomic_DNA"/>
</dbReference>
<dbReference type="Pfam" id="PF08879">
    <property type="entry name" value="WRC"/>
    <property type="match status" value="1"/>
</dbReference>
<comment type="similarity">
    <text evidence="2 5">Belongs to the GRF family.</text>
</comment>
<dbReference type="InterPro" id="IPR014978">
    <property type="entry name" value="Gln-Leu-Gln_QLQ"/>
</dbReference>
<dbReference type="GO" id="GO:0099402">
    <property type="term" value="P:plant organ development"/>
    <property type="evidence" value="ECO:0007669"/>
    <property type="project" value="UniProtKB-ARBA"/>
</dbReference>
<feature type="region of interest" description="Disordered" evidence="6">
    <location>
        <begin position="108"/>
        <end position="134"/>
    </location>
</feature>